<sequence>PLSFAHQGFVEGVMSEVLERTRDKLSGSSSTVYPVARLHCAGAGPGAPGAEPLGASSVEPETARVVEVAALAGEASTVPPCSPAVLGPSTLIEDPAAVLAVSTGVLMPSTLIEGPGAPLPGSYAGSTPVPRISTPSLVDAVPAVSSPSQDMATVPRGIVSAPDLQASSREPRTVALASYPFPNPRGSSIAVPDLAWPSEPPVTRTASAFSPVPGPHVIYVDGKAVKGSPSYLRPLADALLAQGLDPYASPLPEPVLAPGLARAGADFPLARVVVGQAPAYTGGTC</sequence>
<gene>
    <name evidence="1" type="ORF">SQ03_29720</name>
</gene>
<accession>A0ABR5GP13</accession>
<proteinExistence type="predicted"/>
<evidence type="ECO:0000313" key="1">
    <source>
        <dbReference type="EMBL" id="KMO10597.1"/>
    </source>
</evidence>
<keyword evidence="2" id="KW-1185">Reference proteome</keyword>
<dbReference type="EMBL" id="JXOD01000385">
    <property type="protein sequence ID" value="KMO10597.1"/>
    <property type="molecule type" value="Genomic_DNA"/>
</dbReference>
<dbReference type="Proteomes" id="UP000035947">
    <property type="component" value="Unassembled WGS sequence"/>
</dbReference>
<protein>
    <submittedName>
        <fullName evidence="1">Uncharacterized protein</fullName>
    </submittedName>
</protein>
<feature type="non-terminal residue" evidence="1">
    <location>
        <position position="1"/>
    </location>
</feature>
<comment type="caution">
    <text evidence="1">The sequence shown here is derived from an EMBL/GenBank/DDBJ whole genome shotgun (WGS) entry which is preliminary data.</text>
</comment>
<evidence type="ECO:0000313" key="2">
    <source>
        <dbReference type="Proteomes" id="UP000035947"/>
    </source>
</evidence>
<reference evidence="1 2" key="1">
    <citation type="submission" date="2015-01" db="EMBL/GenBank/DDBJ databases">
        <title>Genome sequencing of Methylobacterium platani JCM14648 type strain.</title>
        <authorList>
            <person name="Chaudhry V."/>
            <person name="Patil P.B."/>
        </authorList>
    </citation>
    <scope>NUCLEOTIDE SEQUENCE [LARGE SCALE GENOMIC DNA]</scope>
    <source>
        <strain evidence="1 2">JCM 14648</strain>
    </source>
</reference>
<name>A0ABR5GP13_9HYPH</name>
<organism evidence="1 2">
    <name type="scientific">Methylobacterium platani JCM 14648</name>
    <dbReference type="NCBI Taxonomy" id="1295136"/>
    <lineage>
        <taxon>Bacteria</taxon>
        <taxon>Pseudomonadati</taxon>
        <taxon>Pseudomonadota</taxon>
        <taxon>Alphaproteobacteria</taxon>
        <taxon>Hyphomicrobiales</taxon>
        <taxon>Methylobacteriaceae</taxon>
        <taxon>Methylobacterium</taxon>
    </lineage>
</organism>